<sequence length="159" mass="17269">MTIKMSKTMKTPLKSIVTIVSLISYLNIDGIAGGLFTKSPTVEVKTTSGFVKGNRLSIFDEEIQEFWSIPYGAAPVGKLRFAKPKPYSAKGFLGRGTVDSTKPNSTCYHATTVEQITESSEDCLSLNIWAKDSKPMKPVMVYIHGGGLTMGSSYAFNGK</sequence>
<dbReference type="Gene3D" id="3.40.50.1820">
    <property type="entry name" value="alpha/beta hydrolase"/>
    <property type="match status" value="1"/>
</dbReference>
<dbReference type="Proteomes" id="UP000759131">
    <property type="component" value="Unassembled WGS sequence"/>
</dbReference>
<proteinExistence type="predicted"/>
<dbReference type="SUPFAM" id="SSF53474">
    <property type="entry name" value="alpha/beta-Hydrolases"/>
    <property type="match status" value="1"/>
</dbReference>
<dbReference type="AlphaFoldDB" id="A0A7R9LXM6"/>
<organism evidence="3">
    <name type="scientific">Medioppia subpectinata</name>
    <dbReference type="NCBI Taxonomy" id="1979941"/>
    <lineage>
        <taxon>Eukaryota</taxon>
        <taxon>Metazoa</taxon>
        <taxon>Ecdysozoa</taxon>
        <taxon>Arthropoda</taxon>
        <taxon>Chelicerata</taxon>
        <taxon>Arachnida</taxon>
        <taxon>Acari</taxon>
        <taxon>Acariformes</taxon>
        <taxon>Sarcoptiformes</taxon>
        <taxon>Oribatida</taxon>
        <taxon>Brachypylina</taxon>
        <taxon>Oppioidea</taxon>
        <taxon>Oppiidae</taxon>
        <taxon>Medioppia</taxon>
    </lineage>
</organism>
<evidence type="ECO:0000259" key="2">
    <source>
        <dbReference type="Pfam" id="PF00135"/>
    </source>
</evidence>
<accession>A0A7R9LXM6</accession>
<keyword evidence="4" id="KW-1185">Reference proteome</keyword>
<dbReference type="EMBL" id="CAJPIZ010043896">
    <property type="protein sequence ID" value="CAG2122049.1"/>
    <property type="molecule type" value="Genomic_DNA"/>
</dbReference>
<name>A0A7R9LXM6_9ACAR</name>
<dbReference type="InterPro" id="IPR002018">
    <property type="entry name" value="CarbesteraseB"/>
</dbReference>
<feature type="non-terminal residue" evidence="3">
    <location>
        <position position="159"/>
    </location>
</feature>
<evidence type="ECO:0000313" key="4">
    <source>
        <dbReference type="Proteomes" id="UP000759131"/>
    </source>
</evidence>
<keyword evidence="1" id="KW-0325">Glycoprotein</keyword>
<dbReference type="InterPro" id="IPR050309">
    <property type="entry name" value="Type-B_Carboxylest/Lipase"/>
</dbReference>
<evidence type="ECO:0000313" key="3">
    <source>
        <dbReference type="EMBL" id="CAD7648570.1"/>
    </source>
</evidence>
<evidence type="ECO:0000256" key="1">
    <source>
        <dbReference type="ARBA" id="ARBA00023180"/>
    </source>
</evidence>
<reference evidence="3" key="1">
    <citation type="submission" date="2020-11" db="EMBL/GenBank/DDBJ databases">
        <authorList>
            <person name="Tran Van P."/>
        </authorList>
    </citation>
    <scope>NUCLEOTIDE SEQUENCE</scope>
</reference>
<protein>
    <recommendedName>
        <fullName evidence="2">Carboxylesterase type B domain-containing protein</fullName>
    </recommendedName>
</protein>
<dbReference type="InterPro" id="IPR029058">
    <property type="entry name" value="AB_hydrolase_fold"/>
</dbReference>
<gene>
    <name evidence="3" type="ORF">OSB1V03_LOCUS21995</name>
</gene>
<feature type="domain" description="Carboxylesterase type B" evidence="2">
    <location>
        <begin position="43"/>
        <end position="158"/>
    </location>
</feature>
<dbReference type="OrthoDB" id="3200163at2759"/>
<dbReference type="Pfam" id="PF00135">
    <property type="entry name" value="COesterase"/>
    <property type="match status" value="1"/>
</dbReference>
<dbReference type="EMBL" id="OC898471">
    <property type="protein sequence ID" value="CAD7648570.1"/>
    <property type="molecule type" value="Genomic_DNA"/>
</dbReference>
<dbReference type="PANTHER" id="PTHR11559">
    <property type="entry name" value="CARBOXYLESTERASE"/>
    <property type="match status" value="1"/>
</dbReference>